<dbReference type="Proteomes" id="UP000036681">
    <property type="component" value="Unplaced"/>
</dbReference>
<keyword evidence="2" id="KW-1185">Reference proteome</keyword>
<dbReference type="WBParaSite" id="ALUE_0001486301-mRNA-1">
    <property type="protein sequence ID" value="ALUE_0001486301-mRNA-1"/>
    <property type="gene ID" value="ALUE_0001486301"/>
</dbReference>
<name>A0A0M3IB35_ASCLU</name>
<feature type="signal peptide" evidence="1">
    <location>
        <begin position="1"/>
        <end position="19"/>
    </location>
</feature>
<accession>A0A0M3IB35</accession>
<sequence>MRYVLLFTIFFMISVISEGRYIQESLSYPSRRAYNFADFVSLPLWSGGNQRFFFFFNRKAFNYSKNIIIL</sequence>
<organism evidence="2 3">
    <name type="scientific">Ascaris lumbricoides</name>
    <name type="common">Giant roundworm</name>
    <dbReference type="NCBI Taxonomy" id="6252"/>
    <lineage>
        <taxon>Eukaryota</taxon>
        <taxon>Metazoa</taxon>
        <taxon>Ecdysozoa</taxon>
        <taxon>Nematoda</taxon>
        <taxon>Chromadorea</taxon>
        <taxon>Rhabditida</taxon>
        <taxon>Spirurina</taxon>
        <taxon>Ascaridomorpha</taxon>
        <taxon>Ascaridoidea</taxon>
        <taxon>Ascarididae</taxon>
        <taxon>Ascaris</taxon>
    </lineage>
</organism>
<dbReference type="AlphaFoldDB" id="A0A0M3IB35"/>
<feature type="chain" id="PRO_5005656773" evidence="1">
    <location>
        <begin position="20"/>
        <end position="70"/>
    </location>
</feature>
<keyword evidence="1" id="KW-0732">Signal</keyword>
<reference evidence="3" key="1">
    <citation type="submission" date="2017-02" db="UniProtKB">
        <authorList>
            <consortium name="WormBaseParasite"/>
        </authorList>
    </citation>
    <scope>IDENTIFICATION</scope>
</reference>
<evidence type="ECO:0000256" key="1">
    <source>
        <dbReference type="SAM" id="SignalP"/>
    </source>
</evidence>
<protein>
    <submittedName>
        <fullName evidence="3">Uncharacterized protein</fullName>
    </submittedName>
</protein>
<evidence type="ECO:0000313" key="3">
    <source>
        <dbReference type="WBParaSite" id="ALUE_0001486301-mRNA-1"/>
    </source>
</evidence>
<proteinExistence type="predicted"/>
<evidence type="ECO:0000313" key="2">
    <source>
        <dbReference type="Proteomes" id="UP000036681"/>
    </source>
</evidence>